<dbReference type="Proteomes" id="UP000238532">
    <property type="component" value="Unassembled WGS sequence"/>
</dbReference>
<evidence type="ECO:0000313" key="2">
    <source>
        <dbReference type="Proteomes" id="UP000238532"/>
    </source>
</evidence>
<gene>
    <name evidence="1" type="ORF">BV102_00565</name>
</gene>
<comment type="caution">
    <text evidence="1">The sequence shown here is derived from an EMBL/GenBank/DDBJ whole genome shotgun (WGS) entry which is preliminary data.</text>
</comment>
<reference evidence="1 2" key="1">
    <citation type="submission" date="2017-04" db="EMBL/GenBank/DDBJ databases">
        <title>Haemophilus influenzae in COPD genome sequencing project.</title>
        <authorList>
            <person name="Murphy T.F."/>
            <person name="Kong Y."/>
            <person name="Nadendla S."/>
            <person name="Tettelin H."/>
            <person name="Pettigrew M."/>
        </authorList>
    </citation>
    <scope>NUCLEOTIDE SEQUENCE [LARGE SCALE GENOMIC DNA]</scope>
    <source>
        <strain evidence="1 2">56P127H1</strain>
    </source>
</reference>
<evidence type="ECO:0000313" key="1">
    <source>
        <dbReference type="EMBL" id="PRJ60342.1"/>
    </source>
</evidence>
<organism evidence="1 2">
    <name type="scientific">Haemophilus influenzae</name>
    <dbReference type="NCBI Taxonomy" id="727"/>
    <lineage>
        <taxon>Bacteria</taxon>
        <taxon>Pseudomonadati</taxon>
        <taxon>Pseudomonadota</taxon>
        <taxon>Gammaproteobacteria</taxon>
        <taxon>Pasteurellales</taxon>
        <taxon>Pasteurellaceae</taxon>
        <taxon>Haemophilus</taxon>
    </lineage>
</organism>
<dbReference type="RefSeq" id="WP_105876473.1">
    <property type="nucleotide sequence ID" value="NZ_CP135761.1"/>
</dbReference>
<name>A0A2S9RPJ4_HAEIF</name>
<sequence length="72" mass="8313">MAKHPNKHIQAAIQYAEQHGWQIVQSGKSAHSFCRLRCLRGHSEHQMSVWSTPKAPENHAKQIIRKVNECKE</sequence>
<accession>A0A2S9RPJ4</accession>
<dbReference type="EMBL" id="NEBY01000224">
    <property type="protein sequence ID" value="PRJ60342.1"/>
    <property type="molecule type" value="Genomic_DNA"/>
</dbReference>
<protein>
    <submittedName>
        <fullName evidence="1">Uncharacterized protein</fullName>
    </submittedName>
</protein>
<dbReference type="AlphaFoldDB" id="A0A2S9RPJ4"/>
<proteinExistence type="predicted"/>